<gene>
    <name evidence="8" type="ORF">R54876_GBNLAHCA_01401</name>
</gene>
<dbReference type="RefSeq" id="WP_349642367.1">
    <property type="nucleotide sequence ID" value="NZ_CAWVOH010000004.1"/>
</dbReference>
<dbReference type="PANTHER" id="PTHR43568:SF1">
    <property type="entry name" value="P PROTEIN"/>
    <property type="match status" value="1"/>
</dbReference>
<comment type="subcellular location">
    <subcellularLocation>
        <location evidence="1">Membrane</location>
        <topology evidence="1">Multi-pass membrane protein</topology>
    </subcellularLocation>
</comment>
<feature type="transmembrane region" description="Helical" evidence="6">
    <location>
        <begin position="44"/>
        <end position="63"/>
    </location>
</feature>
<feature type="domain" description="Citrate transporter-like" evidence="7">
    <location>
        <begin position="16"/>
        <end position="304"/>
    </location>
</feature>
<dbReference type="InterPro" id="IPR004680">
    <property type="entry name" value="Cit_transptr-like_dom"/>
</dbReference>
<dbReference type="PANTHER" id="PTHR43568">
    <property type="entry name" value="P PROTEIN"/>
    <property type="match status" value="1"/>
</dbReference>
<keyword evidence="2" id="KW-0813">Transport</keyword>
<evidence type="ECO:0000256" key="2">
    <source>
        <dbReference type="ARBA" id="ARBA00022448"/>
    </source>
</evidence>
<feature type="transmembrane region" description="Helical" evidence="6">
    <location>
        <begin position="274"/>
        <end position="294"/>
    </location>
</feature>
<protein>
    <submittedName>
        <fullName evidence="8">Na+/H+ antiporter NhaD or related arsenite permease (ArsB)</fullName>
    </submittedName>
</protein>
<dbReference type="Pfam" id="PF03600">
    <property type="entry name" value="CitMHS"/>
    <property type="match status" value="1"/>
</dbReference>
<evidence type="ECO:0000256" key="1">
    <source>
        <dbReference type="ARBA" id="ARBA00004141"/>
    </source>
</evidence>
<feature type="transmembrane region" description="Helical" evidence="6">
    <location>
        <begin position="187"/>
        <end position="208"/>
    </location>
</feature>
<feature type="transmembrane region" description="Helical" evidence="6">
    <location>
        <begin position="342"/>
        <end position="365"/>
    </location>
</feature>
<evidence type="ECO:0000256" key="4">
    <source>
        <dbReference type="ARBA" id="ARBA00022989"/>
    </source>
</evidence>
<reference evidence="8 9" key="1">
    <citation type="submission" date="2024-01" db="EMBL/GenBank/DDBJ databases">
        <authorList>
            <person name="Botero Cardona J."/>
        </authorList>
    </citation>
    <scope>NUCLEOTIDE SEQUENCE [LARGE SCALE GENOMIC DNA]</scope>
    <source>
        <strain evidence="8 9">LMG 33000</strain>
    </source>
</reference>
<evidence type="ECO:0000256" key="3">
    <source>
        <dbReference type="ARBA" id="ARBA00022692"/>
    </source>
</evidence>
<evidence type="ECO:0000313" key="9">
    <source>
        <dbReference type="Proteomes" id="UP001314241"/>
    </source>
</evidence>
<feature type="transmembrane region" description="Helical" evidence="6">
    <location>
        <begin position="306"/>
        <end position="327"/>
    </location>
</feature>
<keyword evidence="5 6" id="KW-0472">Membrane</keyword>
<name>A0ABP0ER89_9LACO</name>
<feature type="transmembrane region" description="Helical" evidence="6">
    <location>
        <begin position="239"/>
        <end position="262"/>
    </location>
</feature>
<keyword evidence="4 6" id="KW-1133">Transmembrane helix</keyword>
<dbReference type="Proteomes" id="UP001314241">
    <property type="component" value="Unassembled WGS sequence"/>
</dbReference>
<dbReference type="EMBL" id="CAWVOH010000004">
    <property type="protein sequence ID" value="CAK8054819.1"/>
    <property type="molecule type" value="Genomic_DNA"/>
</dbReference>
<feature type="transmembrane region" description="Helical" evidence="6">
    <location>
        <begin position="214"/>
        <end position="232"/>
    </location>
</feature>
<organism evidence="8 9">
    <name type="scientific">Eupransor demetentiae</name>
    <dbReference type="NCBI Taxonomy" id="3109584"/>
    <lineage>
        <taxon>Bacteria</taxon>
        <taxon>Bacillati</taxon>
        <taxon>Bacillota</taxon>
        <taxon>Bacilli</taxon>
        <taxon>Lactobacillales</taxon>
        <taxon>Lactobacillaceae</taxon>
        <taxon>Eupransor</taxon>
    </lineage>
</organism>
<evidence type="ECO:0000256" key="5">
    <source>
        <dbReference type="ARBA" id="ARBA00023136"/>
    </source>
</evidence>
<feature type="transmembrane region" description="Helical" evidence="6">
    <location>
        <begin position="75"/>
        <end position="105"/>
    </location>
</feature>
<accession>A0ABP0ER89</accession>
<proteinExistence type="predicted"/>
<dbReference type="InterPro" id="IPR051475">
    <property type="entry name" value="Diverse_Ion_Transporter"/>
</dbReference>
<evidence type="ECO:0000313" key="8">
    <source>
        <dbReference type="EMBL" id="CAK8054819.1"/>
    </source>
</evidence>
<comment type="caution">
    <text evidence="8">The sequence shown here is derived from an EMBL/GenBank/DDBJ whole genome shotgun (WGS) entry which is preliminary data.</text>
</comment>
<evidence type="ECO:0000259" key="7">
    <source>
        <dbReference type="Pfam" id="PF03600"/>
    </source>
</evidence>
<sequence length="366" mass="40149">MTKFVHKFIADKTLLTTTLLMLLVVLFGRARIAAVDWKTIFELFTLMLLIGIYEKLGIITWLARKLLASSHNQRGLLGSLLLLAIGTSFFFTNDIAILTLVPLYYHLHHEFHLSDARVITYLAIFANLGSALSPFGNPQNIYLVSKFQPSLAYFGQIALPLAGITVLLLVIILLSTPKIPVQSQVKVEALTLTAPAVFCLVVGSLAGLATLLNFMNLTVGLVLLVVITLYLAPSQFTKLDYGILLTFFNFFLIVGAISSLPFVSDLYGQISSRFGQFIAAALTSQIISNVPVAILLDKFHFALQPLFWGVSIGGLGTLVASLANLLALRQYRLHFGVRAQRIWPVFLGINLLLLLILTGIAALLLH</sequence>
<evidence type="ECO:0000256" key="6">
    <source>
        <dbReference type="SAM" id="Phobius"/>
    </source>
</evidence>
<feature type="transmembrane region" description="Helical" evidence="6">
    <location>
        <begin position="153"/>
        <end position="175"/>
    </location>
</feature>
<keyword evidence="9" id="KW-1185">Reference proteome</keyword>
<keyword evidence="3 6" id="KW-0812">Transmembrane</keyword>